<dbReference type="EMBL" id="FOCQ01000012">
    <property type="protein sequence ID" value="SEN46332.1"/>
    <property type="molecule type" value="Genomic_DNA"/>
</dbReference>
<gene>
    <name evidence="1" type="ORF">SAMN05444955_11223</name>
</gene>
<name>A0A1H8GQN6_9BACL</name>
<dbReference type="AlphaFoldDB" id="A0A1H8GQN6"/>
<evidence type="ECO:0000313" key="2">
    <source>
        <dbReference type="Proteomes" id="UP000199695"/>
    </source>
</evidence>
<reference evidence="1 2" key="1">
    <citation type="submission" date="2016-10" db="EMBL/GenBank/DDBJ databases">
        <authorList>
            <person name="de Groot N.N."/>
        </authorList>
    </citation>
    <scope>NUCLEOTIDE SEQUENCE [LARGE SCALE GENOMIC DNA]</scope>
    <source>
        <strain evidence="1 2">DSM 46701</strain>
    </source>
</reference>
<accession>A0A1H8GQN6</accession>
<proteinExistence type="predicted"/>
<protein>
    <submittedName>
        <fullName evidence="1">Uncharacterized protein</fullName>
    </submittedName>
</protein>
<dbReference type="Proteomes" id="UP000199695">
    <property type="component" value="Unassembled WGS sequence"/>
</dbReference>
<evidence type="ECO:0000313" key="1">
    <source>
        <dbReference type="EMBL" id="SEN46332.1"/>
    </source>
</evidence>
<organism evidence="1 2">
    <name type="scientific">Lihuaxuella thermophila</name>
    <dbReference type="NCBI Taxonomy" id="1173111"/>
    <lineage>
        <taxon>Bacteria</taxon>
        <taxon>Bacillati</taxon>
        <taxon>Bacillota</taxon>
        <taxon>Bacilli</taxon>
        <taxon>Bacillales</taxon>
        <taxon>Thermoactinomycetaceae</taxon>
        <taxon>Lihuaxuella</taxon>
    </lineage>
</organism>
<keyword evidence="2" id="KW-1185">Reference proteome</keyword>
<sequence length="32" mass="3530">MKQPQPGEGTGLRLLELNESLYFQSVLVLDGP</sequence>